<reference evidence="4 5" key="1">
    <citation type="journal article" date="2024" name="IMA Fungus">
        <title>Apiospora arundinis, a panoply of carbohydrate-active enzymes and secondary metabolites.</title>
        <authorList>
            <person name="Sorensen T."/>
            <person name="Petersen C."/>
            <person name="Muurmann A.T."/>
            <person name="Christiansen J.V."/>
            <person name="Brundto M.L."/>
            <person name="Overgaard C.K."/>
            <person name="Boysen A.T."/>
            <person name="Wollenberg R.D."/>
            <person name="Larsen T.O."/>
            <person name="Sorensen J.L."/>
            <person name="Nielsen K.L."/>
            <person name="Sondergaard T.E."/>
        </authorList>
    </citation>
    <scope>NUCLEOTIDE SEQUENCE [LARGE SCALE GENOMIC DNA]</scope>
    <source>
        <strain evidence="4 5">AAU 773</strain>
    </source>
</reference>
<organism evidence="4 5">
    <name type="scientific">Apiospora arundinis</name>
    <dbReference type="NCBI Taxonomy" id="335852"/>
    <lineage>
        <taxon>Eukaryota</taxon>
        <taxon>Fungi</taxon>
        <taxon>Dikarya</taxon>
        <taxon>Ascomycota</taxon>
        <taxon>Pezizomycotina</taxon>
        <taxon>Sordariomycetes</taxon>
        <taxon>Xylariomycetidae</taxon>
        <taxon>Amphisphaeriales</taxon>
        <taxon>Apiosporaceae</taxon>
        <taxon>Apiospora</taxon>
    </lineage>
</organism>
<dbReference type="PANTHER" id="PTHR10622">
    <property type="entry name" value="HET DOMAIN-CONTAINING PROTEIN"/>
    <property type="match status" value="1"/>
</dbReference>
<feature type="transmembrane region" description="Helical" evidence="1">
    <location>
        <begin position="364"/>
        <end position="384"/>
    </location>
</feature>
<feature type="domain" description="DUF8212" evidence="3">
    <location>
        <begin position="258"/>
        <end position="356"/>
    </location>
</feature>
<evidence type="ECO:0000256" key="1">
    <source>
        <dbReference type="SAM" id="Phobius"/>
    </source>
</evidence>
<keyword evidence="1" id="KW-0472">Membrane</keyword>
<keyword evidence="5" id="KW-1185">Reference proteome</keyword>
<dbReference type="Proteomes" id="UP001390339">
    <property type="component" value="Unassembled WGS sequence"/>
</dbReference>
<evidence type="ECO:0000313" key="4">
    <source>
        <dbReference type="EMBL" id="KAK8859634.1"/>
    </source>
</evidence>
<protein>
    <submittedName>
        <fullName evidence="4">Heterokaryon incompatibility protein-domain-containing protein</fullName>
    </submittedName>
</protein>
<evidence type="ECO:0000313" key="5">
    <source>
        <dbReference type="Proteomes" id="UP001390339"/>
    </source>
</evidence>
<dbReference type="EMBL" id="JAPCWZ010000006">
    <property type="protein sequence ID" value="KAK8859634.1"/>
    <property type="molecule type" value="Genomic_DNA"/>
</dbReference>
<keyword evidence="1" id="KW-0812">Transmembrane</keyword>
<gene>
    <name evidence="4" type="ORF">PGQ11_010368</name>
</gene>
<proteinExistence type="predicted"/>
<evidence type="ECO:0000259" key="2">
    <source>
        <dbReference type="Pfam" id="PF06985"/>
    </source>
</evidence>
<name>A0ABR2I9F5_9PEZI</name>
<dbReference type="Pfam" id="PF06985">
    <property type="entry name" value="HET"/>
    <property type="match status" value="1"/>
</dbReference>
<dbReference type="PANTHER" id="PTHR10622:SF10">
    <property type="entry name" value="HET DOMAIN-CONTAINING PROTEIN"/>
    <property type="match status" value="1"/>
</dbReference>
<evidence type="ECO:0000259" key="3">
    <source>
        <dbReference type="Pfam" id="PF26640"/>
    </source>
</evidence>
<dbReference type="InterPro" id="IPR010730">
    <property type="entry name" value="HET"/>
</dbReference>
<sequence length="469" mass="53092">MRLLHTTTFELHSGDQATFKRQGYAILSHRWIGEDEVTFAQIGALASKLRNGGEDVTKVPQLDKIRGACEVARQQNLQWMWIDNCCINKTSAVEETESINSMFKWYRDAKVCITYLFDVKRGPSWRDDDPKNALVTGKDGAKTVPDVFRSINDSNKPSEWFSRGWTLQELLAPRYMQFYDTDWAPLGTKAELADDISAVTGIAARYLTGHTPMQSACIAVKMSWMANRKTTREEDIAYSMLGIFDKYLVPQYGEGGARAFVRLQHALLEFSADESLFAWSMPHPNAGAEYRLSTAVHNKADQWAEAEWGLLAPTPKWFQDGGSLTIQDHLPTTKPPHINRPNEKWRMTQSGLQISMRPLLKENLVVPLTLAVTTIVGWVPWMWWEKHHKEKKAMRGFAYPLNCWRSVGGGGVVGLQIYLRPDKPREQWKTGDSESVLTRRVRCTEVAPVAKYIREGTGATAIVLQPGID</sequence>
<feature type="domain" description="Heterokaryon incompatibility" evidence="2">
    <location>
        <begin position="24"/>
        <end position="169"/>
    </location>
</feature>
<dbReference type="Pfam" id="PF26640">
    <property type="entry name" value="DUF8212"/>
    <property type="match status" value="1"/>
</dbReference>
<accession>A0ABR2I9F5</accession>
<keyword evidence="1" id="KW-1133">Transmembrane helix</keyword>
<dbReference type="InterPro" id="IPR058525">
    <property type="entry name" value="DUF8212"/>
</dbReference>
<comment type="caution">
    <text evidence="4">The sequence shown here is derived from an EMBL/GenBank/DDBJ whole genome shotgun (WGS) entry which is preliminary data.</text>
</comment>